<evidence type="ECO:0000256" key="7">
    <source>
        <dbReference type="ARBA" id="ARBA00023136"/>
    </source>
</evidence>
<reference evidence="16" key="1">
    <citation type="submission" date="2011-05" db="EMBL/GenBank/DDBJ databases">
        <authorList>
            <person name="Richards S.R."/>
            <person name="Qu J."/>
            <person name="Jiang H."/>
            <person name="Jhangiani S.N."/>
            <person name="Agravi P."/>
            <person name="Goodspeed R."/>
            <person name="Gross S."/>
            <person name="Mandapat C."/>
            <person name="Jackson L."/>
            <person name="Mathew T."/>
            <person name="Pu L."/>
            <person name="Thornton R."/>
            <person name="Saada N."/>
            <person name="Wilczek-Boney K.B."/>
            <person name="Lee S."/>
            <person name="Kovar C."/>
            <person name="Wu Y."/>
            <person name="Scherer S.E."/>
            <person name="Worley K.C."/>
            <person name="Muzny D.M."/>
            <person name="Gibbs R."/>
        </authorList>
    </citation>
    <scope>NUCLEOTIDE SEQUENCE</scope>
    <source>
        <strain evidence="16">Brora</strain>
    </source>
</reference>
<keyword evidence="16" id="KW-1185">Reference proteome</keyword>
<protein>
    <recommendedName>
        <fullName evidence="11">Gamma-aminobutyric acid type B receptor subunit 2</fullName>
    </recommendedName>
</protein>
<dbReference type="PROSITE" id="PS50259">
    <property type="entry name" value="G_PROTEIN_RECEP_F3_4"/>
    <property type="match status" value="1"/>
</dbReference>
<dbReference type="EMBL" id="JH432010">
    <property type="status" value="NOT_ANNOTATED_CDS"/>
    <property type="molecule type" value="Genomic_DNA"/>
</dbReference>
<accession>T1JBG0</accession>
<dbReference type="CDD" id="cd06366">
    <property type="entry name" value="PBP1_GABAb_receptor"/>
    <property type="match status" value="1"/>
</dbReference>
<dbReference type="GO" id="GO:0004965">
    <property type="term" value="F:G protein-coupled GABA receptor activity"/>
    <property type="evidence" value="ECO:0007669"/>
    <property type="project" value="InterPro"/>
</dbReference>
<dbReference type="InterPro" id="IPR000337">
    <property type="entry name" value="GPCR_3"/>
</dbReference>
<reference evidence="15" key="2">
    <citation type="submission" date="2015-02" db="UniProtKB">
        <authorList>
            <consortium name="EnsemblMetazoa"/>
        </authorList>
    </citation>
    <scope>IDENTIFICATION</scope>
</reference>
<keyword evidence="8" id="KW-0675">Receptor</keyword>
<organism evidence="15 16">
    <name type="scientific">Strigamia maritima</name>
    <name type="common">European centipede</name>
    <name type="synonym">Geophilus maritimus</name>
    <dbReference type="NCBI Taxonomy" id="126957"/>
    <lineage>
        <taxon>Eukaryota</taxon>
        <taxon>Metazoa</taxon>
        <taxon>Ecdysozoa</taxon>
        <taxon>Arthropoda</taxon>
        <taxon>Myriapoda</taxon>
        <taxon>Chilopoda</taxon>
        <taxon>Pleurostigmophora</taxon>
        <taxon>Geophilomorpha</taxon>
        <taxon>Linotaeniidae</taxon>
        <taxon>Strigamia</taxon>
    </lineage>
</organism>
<keyword evidence="4" id="KW-0732">Signal</keyword>
<dbReference type="Proteomes" id="UP000014500">
    <property type="component" value="Unassembled WGS sequence"/>
</dbReference>
<sequence length="708" mass="80703">MKAFFDMMYKTPTKVILFGAACTQVTDPVAKTSRIWFLTQLSYADTHPMFTNQNYPYFFRMVPSENEFNSPRIHLLKLFNWTQVGTLYQNKPRYALAHNKLLNDLEEAGITILDSQSFAKEVKTHLIKLKEKDARIILGNFDENWARKIFCEVFRLGLYGRKYQWLIVGMYEDQWWNKLDKSVVCSRWQIAQAFEGTISTDLLPLRTSNIRTVSTMTPTQYLLQYDQLRGKEYSRFHGYAYDGIWTTALALQAVARRLKEQGDGRGLEDFEYRSAEWGDMFATALNATSFEGVTGPVWFINNNRKGYVLLKQFQGGREVKIGEYDGVQNVLDLKQRKTIQWRGSGPPLDRTLSIIERMRVNLPIYSVLASIASCGIVTAICFLAINIRFRNQRNIKMSSPYLNNLIIIGCILTYTSVILLGLDSELTSEDSLRYVCSMRAWILMSGFTLAFGSMFSKTWRVHTIFTDIKLNRKAITDFQLISVVAVLLGIDIAIMVTWQILDPFYRETKKLPPVPHPTNQDSQIVPVMEYCKSDRMTLFLGAIYVYKGLLMVQYFMLLTGHSASQVEIIGCFLAWETRHVSIPALNDSKYIGMSVYNVVIMCVIGGSSSDDDDTSSMSSSQDEETNVSLSTDKERSRAQYLLINSCTPQSDRKSVSTVELELSSSAGRESPLEMEAIPLTELKIRRESGPAAQSSEQQEIEVSEKPDK</sequence>
<evidence type="ECO:0000256" key="1">
    <source>
        <dbReference type="ARBA" id="ARBA00004651"/>
    </source>
</evidence>
<evidence type="ECO:0000259" key="14">
    <source>
        <dbReference type="PROSITE" id="PS50259"/>
    </source>
</evidence>
<keyword evidence="9" id="KW-0325">Glycoprotein</keyword>
<feature type="transmembrane region" description="Helical" evidence="13">
    <location>
        <begin position="364"/>
        <end position="389"/>
    </location>
</feature>
<dbReference type="InterPro" id="IPR028082">
    <property type="entry name" value="Peripla_BP_I"/>
</dbReference>
<dbReference type="eggNOG" id="KOG1055">
    <property type="taxonomic scope" value="Eukaryota"/>
</dbReference>
<feature type="domain" description="G-protein coupled receptors family 3 profile" evidence="14">
    <location>
        <begin position="364"/>
        <end position="604"/>
    </location>
</feature>
<evidence type="ECO:0000256" key="11">
    <source>
        <dbReference type="ARBA" id="ARBA00073785"/>
    </source>
</evidence>
<evidence type="ECO:0000256" key="5">
    <source>
        <dbReference type="ARBA" id="ARBA00022989"/>
    </source>
</evidence>
<dbReference type="OMA" id="HEMDNIG"/>
<evidence type="ECO:0000256" key="4">
    <source>
        <dbReference type="ARBA" id="ARBA00022729"/>
    </source>
</evidence>
<dbReference type="SUPFAM" id="SSF53822">
    <property type="entry name" value="Periplasmic binding protein-like I"/>
    <property type="match status" value="1"/>
</dbReference>
<name>T1JBG0_STRMM</name>
<dbReference type="PANTHER" id="PTHR10519:SF74">
    <property type="entry name" value="GAMMA-AMINOBUTYRIC ACID TYPE B RECEPTOR SUBUNIT 2"/>
    <property type="match status" value="1"/>
</dbReference>
<dbReference type="PRINTS" id="PR01176">
    <property type="entry name" value="GABABRECEPTR"/>
</dbReference>
<dbReference type="HOGENOM" id="CLU_005240_3_1_1"/>
<feature type="transmembrane region" description="Helical" evidence="13">
    <location>
        <begin position="440"/>
        <end position="459"/>
    </location>
</feature>
<dbReference type="STRING" id="126957.T1JBG0"/>
<evidence type="ECO:0000256" key="12">
    <source>
        <dbReference type="SAM" id="MobiDB-lite"/>
    </source>
</evidence>
<dbReference type="FunFam" id="3.40.50.2300:FF:000063">
    <property type="entry name" value="Gamma-aminobutyric acid type B receptor subunit"/>
    <property type="match status" value="1"/>
</dbReference>
<comment type="subcellular location">
    <subcellularLocation>
        <location evidence="1">Cell membrane</location>
        <topology evidence="1">Multi-pass membrane protein</topology>
    </subcellularLocation>
</comment>
<feature type="transmembrane region" description="Helical" evidence="13">
    <location>
        <begin position="536"/>
        <end position="557"/>
    </location>
</feature>
<dbReference type="AlphaFoldDB" id="T1JBG0"/>
<proteinExistence type="predicted"/>
<keyword evidence="10" id="KW-0807">Transducer</keyword>
<dbReference type="EnsemblMetazoa" id="SMAR011104-RA">
    <property type="protein sequence ID" value="SMAR011104-PA"/>
    <property type="gene ID" value="SMAR011104"/>
</dbReference>
<dbReference type="PRINTS" id="PR00248">
    <property type="entry name" value="GPCRMGR"/>
</dbReference>
<dbReference type="GO" id="GO:0007214">
    <property type="term" value="P:gamma-aminobutyric acid signaling pathway"/>
    <property type="evidence" value="ECO:0007669"/>
    <property type="project" value="TreeGrafter"/>
</dbReference>
<feature type="compositionally biased region" description="Low complexity" evidence="12">
    <location>
        <begin position="655"/>
        <end position="665"/>
    </location>
</feature>
<keyword evidence="5 13" id="KW-1133">Transmembrane helix</keyword>
<keyword evidence="2" id="KW-1003">Cell membrane</keyword>
<dbReference type="Pfam" id="PF00003">
    <property type="entry name" value="7tm_3"/>
    <property type="match status" value="1"/>
</dbReference>
<dbReference type="InterPro" id="IPR017979">
    <property type="entry name" value="GPCR_3_CS"/>
</dbReference>
<dbReference type="PhylomeDB" id="T1JBG0"/>
<dbReference type="PROSITE" id="PS00981">
    <property type="entry name" value="G_PROTEIN_RECEP_F3_3"/>
    <property type="match status" value="1"/>
</dbReference>
<feature type="region of interest" description="Disordered" evidence="12">
    <location>
        <begin position="609"/>
        <end position="633"/>
    </location>
</feature>
<keyword evidence="3 13" id="KW-0812">Transmembrane</keyword>
<evidence type="ECO:0000256" key="8">
    <source>
        <dbReference type="ARBA" id="ARBA00023170"/>
    </source>
</evidence>
<evidence type="ECO:0000256" key="6">
    <source>
        <dbReference type="ARBA" id="ARBA00023040"/>
    </source>
</evidence>
<dbReference type="Gene3D" id="3.40.50.2300">
    <property type="match status" value="2"/>
</dbReference>
<dbReference type="GO" id="GO:0038039">
    <property type="term" value="C:G protein-coupled receptor heterodimeric complex"/>
    <property type="evidence" value="ECO:0007669"/>
    <property type="project" value="TreeGrafter"/>
</dbReference>
<keyword evidence="6" id="KW-0297">G-protein coupled receptor</keyword>
<evidence type="ECO:0000256" key="10">
    <source>
        <dbReference type="ARBA" id="ARBA00023224"/>
    </source>
</evidence>
<dbReference type="PANTHER" id="PTHR10519">
    <property type="entry name" value="GABA-B RECEPTOR"/>
    <property type="match status" value="1"/>
</dbReference>
<evidence type="ECO:0000256" key="2">
    <source>
        <dbReference type="ARBA" id="ARBA00022475"/>
    </source>
</evidence>
<evidence type="ECO:0000256" key="13">
    <source>
        <dbReference type="SAM" id="Phobius"/>
    </source>
</evidence>
<dbReference type="InterPro" id="IPR017978">
    <property type="entry name" value="GPCR_3_C"/>
</dbReference>
<feature type="transmembrane region" description="Helical" evidence="13">
    <location>
        <begin position="401"/>
        <end position="420"/>
    </location>
</feature>
<dbReference type="InterPro" id="IPR002455">
    <property type="entry name" value="GPCR3_GABA-B"/>
</dbReference>
<evidence type="ECO:0000313" key="16">
    <source>
        <dbReference type="Proteomes" id="UP000014500"/>
    </source>
</evidence>
<feature type="transmembrane region" description="Helical" evidence="13">
    <location>
        <begin position="480"/>
        <end position="501"/>
    </location>
</feature>
<dbReference type="InterPro" id="IPR001828">
    <property type="entry name" value="ANF_lig-bd_rcpt"/>
</dbReference>
<evidence type="ECO:0000313" key="15">
    <source>
        <dbReference type="EnsemblMetazoa" id="SMAR011104-PA"/>
    </source>
</evidence>
<dbReference type="PRINTS" id="PR01177">
    <property type="entry name" value="GABAB1RECPTR"/>
</dbReference>
<dbReference type="Pfam" id="PF01094">
    <property type="entry name" value="ANF_receptor"/>
    <property type="match status" value="1"/>
</dbReference>
<evidence type="ECO:0000256" key="3">
    <source>
        <dbReference type="ARBA" id="ARBA00022692"/>
    </source>
</evidence>
<evidence type="ECO:0000256" key="9">
    <source>
        <dbReference type="ARBA" id="ARBA00023180"/>
    </source>
</evidence>
<feature type="region of interest" description="Disordered" evidence="12">
    <location>
        <begin position="652"/>
        <end position="708"/>
    </location>
</feature>
<keyword evidence="7 13" id="KW-0472">Membrane</keyword>